<dbReference type="Proteomes" id="UP000037069">
    <property type="component" value="Unassembled WGS sequence"/>
</dbReference>
<feature type="region of interest" description="Disordered" evidence="1">
    <location>
        <begin position="52"/>
        <end position="108"/>
    </location>
</feature>
<comment type="caution">
    <text evidence="2">The sequence shown here is derived from an EMBL/GenBank/DDBJ whole genome shotgun (WGS) entry which is preliminary data.</text>
</comment>
<sequence length="137" mass="15384">MFINIYIIKYKNICGIVKNKKLQQLIIMKLFLVIVGTLAVLAVAQAIHLPSEDGNPDVANEEQQHSKSHPRPHRGPQTDLALGQHAEPKPELEQSNEENTDRQPVLLISDSQIGDDNTIIEINSLTDGDYTNQLLYF</sequence>
<reference evidence="2 3" key="1">
    <citation type="journal article" date="2015" name="Nat. Commun.">
        <title>Lucilia cuprina genome unlocks parasitic fly biology to underpin future interventions.</title>
        <authorList>
            <person name="Anstead C.A."/>
            <person name="Korhonen P.K."/>
            <person name="Young N.D."/>
            <person name="Hall R.S."/>
            <person name="Jex A.R."/>
            <person name="Murali S.C."/>
            <person name="Hughes D.S."/>
            <person name="Lee S.F."/>
            <person name="Perry T."/>
            <person name="Stroehlein A.J."/>
            <person name="Ansell B.R."/>
            <person name="Breugelmans B."/>
            <person name="Hofmann A."/>
            <person name="Qu J."/>
            <person name="Dugan S."/>
            <person name="Lee S.L."/>
            <person name="Chao H."/>
            <person name="Dinh H."/>
            <person name="Han Y."/>
            <person name="Doddapaneni H.V."/>
            <person name="Worley K.C."/>
            <person name="Muzny D.M."/>
            <person name="Ioannidis P."/>
            <person name="Waterhouse R.M."/>
            <person name="Zdobnov E.M."/>
            <person name="James P.J."/>
            <person name="Bagnall N.H."/>
            <person name="Kotze A.C."/>
            <person name="Gibbs R.A."/>
            <person name="Richards S."/>
            <person name="Batterham P."/>
            <person name="Gasser R.B."/>
        </authorList>
    </citation>
    <scope>NUCLEOTIDE SEQUENCE [LARGE SCALE GENOMIC DNA]</scope>
    <source>
        <strain evidence="2 3">LS</strain>
        <tissue evidence="2">Full body</tissue>
    </source>
</reference>
<evidence type="ECO:0000313" key="3">
    <source>
        <dbReference type="Proteomes" id="UP000037069"/>
    </source>
</evidence>
<gene>
    <name evidence="2" type="ORF">FF38_02410</name>
</gene>
<dbReference type="AlphaFoldDB" id="A0A0L0CAI3"/>
<organism evidence="2 3">
    <name type="scientific">Lucilia cuprina</name>
    <name type="common">Green bottle fly</name>
    <name type="synonym">Australian sheep blowfly</name>
    <dbReference type="NCBI Taxonomy" id="7375"/>
    <lineage>
        <taxon>Eukaryota</taxon>
        <taxon>Metazoa</taxon>
        <taxon>Ecdysozoa</taxon>
        <taxon>Arthropoda</taxon>
        <taxon>Hexapoda</taxon>
        <taxon>Insecta</taxon>
        <taxon>Pterygota</taxon>
        <taxon>Neoptera</taxon>
        <taxon>Endopterygota</taxon>
        <taxon>Diptera</taxon>
        <taxon>Brachycera</taxon>
        <taxon>Muscomorpha</taxon>
        <taxon>Oestroidea</taxon>
        <taxon>Calliphoridae</taxon>
        <taxon>Luciliinae</taxon>
        <taxon>Lucilia</taxon>
    </lineage>
</organism>
<accession>A0A0L0CAI3</accession>
<evidence type="ECO:0000256" key="1">
    <source>
        <dbReference type="SAM" id="MobiDB-lite"/>
    </source>
</evidence>
<keyword evidence="3" id="KW-1185">Reference proteome</keyword>
<proteinExistence type="predicted"/>
<protein>
    <submittedName>
        <fullName evidence="2">Uncharacterized protein</fullName>
    </submittedName>
</protein>
<name>A0A0L0CAI3_LUCCU</name>
<dbReference type="EMBL" id="JRES01000678">
    <property type="protein sequence ID" value="KNC29250.1"/>
    <property type="molecule type" value="Genomic_DNA"/>
</dbReference>
<evidence type="ECO:0000313" key="2">
    <source>
        <dbReference type="EMBL" id="KNC29250.1"/>
    </source>
</evidence>